<sequence length="282" mass="31555">FELNRWRSRGDDHMKNQVICIFYFFFILLGLSSSVHSLVNINYWHIISSTEEKFVILVPADNEYSKFWTLLALNNQGHCLISTNMENQSHQQLAPNYQSFWRKNSQAVPGRPSLKQEPSVPPGNTMGGPGISGSASSGSTSFQDFQESIDDAWDSGDDEYCVVSDVRISKKVSHSAALSVINHHRSSSMSNVPLQIVSKKANSQGVIPEEKKTEALQRLAVQPWHLKNANTSSALRNHPHVKKDREMILGSCSQRHTLVPGRPQPSRQLNSSAKCFIPSKEP</sequence>
<dbReference type="Proteomes" id="UP001239111">
    <property type="component" value="Chromosome 4"/>
</dbReference>
<organism evidence="1 2">
    <name type="scientific">Eretmocerus hayati</name>
    <dbReference type="NCBI Taxonomy" id="131215"/>
    <lineage>
        <taxon>Eukaryota</taxon>
        <taxon>Metazoa</taxon>
        <taxon>Ecdysozoa</taxon>
        <taxon>Arthropoda</taxon>
        <taxon>Hexapoda</taxon>
        <taxon>Insecta</taxon>
        <taxon>Pterygota</taxon>
        <taxon>Neoptera</taxon>
        <taxon>Endopterygota</taxon>
        <taxon>Hymenoptera</taxon>
        <taxon>Apocrita</taxon>
        <taxon>Proctotrupomorpha</taxon>
        <taxon>Chalcidoidea</taxon>
        <taxon>Aphelinidae</taxon>
        <taxon>Aphelininae</taxon>
        <taxon>Eretmocerus</taxon>
    </lineage>
</organism>
<accession>A0ACC2N336</accession>
<feature type="non-terminal residue" evidence="1">
    <location>
        <position position="282"/>
    </location>
</feature>
<evidence type="ECO:0000313" key="1">
    <source>
        <dbReference type="EMBL" id="KAJ8665436.1"/>
    </source>
</evidence>
<comment type="caution">
    <text evidence="1">The sequence shown here is derived from an EMBL/GenBank/DDBJ whole genome shotgun (WGS) entry which is preliminary data.</text>
</comment>
<proteinExistence type="predicted"/>
<dbReference type="EMBL" id="CM056744">
    <property type="protein sequence ID" value="KAJ8665436.1"/>
    <property type="molecule type" value="Genomic_DNA"/>
</dbReference>
<name>A0ACC2N336_9HYME</name>
<feature type="non-terminal residue" evidence="1">
    <location>
        <position position="1"/>
    </location>
</feature>
<reference evidence="1" key="1">
    <citation type="submission" date="2023-04" db="EMBL/GenBank/DDBJ databases">
        <title>A chromosome-level genome assembly of the parasitoid wasp Eretmocerus hayati.</title>
        <authorList>
            <person name="Zhong Y."/>
            <person name="Liu S."/>
            <person name="Liu Y."/>
        </authorList>
    </citation>
    <scope>NUCLEOTIDE SEQUENCE</scope>
    <source>
        <strain evidence="1">ZJU_SS_LIU_2023</strain>
    </source>
</reference>
<evidence type="ECO:0000313" key="2">
    <source>
        <dbReference type="Proteomes" id="UP001239111"/>
    </source>
</evidence>
<protein>
    <submittedName>
        <fullName evidence="1">Uncharacterized protein</fullName>
    </submittedName>
</protein>
<keyword evidence="2" id="KW-1185">Reference proteome</keyword>
<gene>
    <name evidence="1" type="ORF">QAD02_007098</name>
</gene>